<evidence type="ECO:0000259" key="3">
    <source>
        <dbReference type="Pfam" id="PF01370"/>
    </source>
</evidence>
<dbReference type="InterPro" id="IPR050425">
    <property type="entry name" value="NAD(P)_dehydrat-like"/>
</dbReference>
<dbReference type="Proteomes" id="UP000250140">
    <property type="component" value="Unassembled WGS sequence"/>
</dbReference>
<dbReference type="PANTHER" id="PTHR10366">
    <property type="entry name" value="NAD DEPENDENT EPIMERASE/DEHYDRATASE"/>
    <property type="match status" value="1"/>
</dbReference>
<evidence type="ECO:0000313" key="4">
    <source>
        <dbReference type="EMBL" id="OCL12913.1"/>
    </source>
</evidence>
<gene>
    <name evidence="4" type="ORF">AOQ84DRAFT_385773</name>
</gene>
<dbReference type="Gene3D" id="3.40.50.720">
    <property type="entry name" value="NAD(P)-binding Rossmann-like Domain"/>
    <property type="match status" value="1"/>
</dbReference>
<keyword evidence="5" id="KW-1185">Reference proteome</keyword>
<evidence type="ECO:0000256" key="2">
    <source>
        <dbReference type="ARBA" id="ARBA00023445"/>
    </source>
</evidence>
<dbReference type="OrthoDB" id="2735536at2759"/>
<organism evidence="4 5">
    <name type="scientific">Glonium stellatum</name>
    <dbReference type="NCBI Taxonomy" id="574774"/>
    <lineage>
        <taxon>Eukaryota</taxon>
        <taxon>Fungi</taxon>
        <taxon>Dikarya</taxon>
        <taxon>Ascomycota</taxon>
        <taxon>Pezizomycotina</taxon>
        <taxon>Dothideomycetes</taxon>
        <taxon>Pleosporomycetidae</taxon>
        <taxon>Gloniales</taxon>
        <taxon>Gloniaceae</taxon>
        <taxon>Glonium</taxon>
    </lineage>
</organism>
<sequence>MSVIPQGSRILVTGANGFLGSHIVNQLLLSGYCVRGTVRAEPKSAWLKEYFSRAYGDGRLEIAIVPDMAAKEAFDQAVKGTSGVVHVASNLTFSEDPNNVIPETVEGTKNALTAAETEPLVKRFVFTSSAAAASWPKPNEVFDIDENTWNTGCVERAWAPPPYESARAWDVYGASKTESEQALWDFARNRSLHFTVNSVLPNAIWGPIFMPGKQNASSAGFITGIYENGLKGLEMIPPQHHCDVRDAARLHVAALIDPDVKNERIFAYGYPYNWNLVLSILRKLSPNHQFPEDMKDDSKDVSRILRRGRAEEILRKNFGCGFTTVEETVKANVAHLL</sequence>
<dbReference type="AlphaFoldDB" id="A0A8E2FAH9"/>
<evidence type="ECO:0000313" key="5">
    <source>
        <dbReference type="Proteomes" id="UP000250140"/>
    </source>
</evidence>
<dbReference type="GO" id="GO:0016616">
    <property type="term" value="F:oxidoreductase activity, acting on the CH-OH group of donors, NAD or NADP as acceptor"/>
    <property type="evidence" value="ECO:0007669"/>
    <property type="project" value="TreeGrafter"/>
</dbReference>
<keyword evidence="1" id="KW-0560">Oxidoreductase</keyword>
<name>A0A8E2FAH9_9PEZI</name>
<reference evidence="4 5" key="1">
    <citation type="journal article" date="2016" name="Nat. Commun.">
        <title>Ectomycorrhizal ecology is imprinted in the genome of the dominant symbiotic fungus Cenococcum geophilum.</title>
        <authorList>
            <consortium name="DOE Joint Genome Institute"/>
            <person name="Peter M."/>
            <person name="Kohler A."/>
            <person name="Ohm R.A."/>
            <person name="Kuo A."/>
            <person name="Krutzmann J."/>
            <person name="Morin E."/>
            <person name="Arend M."/>
            <person name="Barry K.W."/>
            <person name="Binder M."/>
            <person name="Choi C."/>
            <person name="Clum A."/>
            <person name="Copeland A."/>
            <person name="Grisel N."/>
            <person name="Haridas S."/>
            <person name="Kipfer T."/>
            <person name="LaButti K."/>
            <person name="Lindquist E."/>
            <person name="Lipzen A."/>
            <person name="Maire R."/>
            <person name="Meier B."/>
            <person name="Mihaltcheva S."/>
            <person name="Molinier V."/>
            <person name="Murat C."/>
            <person name="Poggeler S."/>
            <person name="Quandt C.A."/>
            <person name="Sperisen C."/>
            <person name="Tritt A."/>
            <person name="Tisserant E."/>
            <person name="Crous P.W."/>
            <person name="Henrissat B."/>
            <person name="Nehls U."/>
            <person name="Egli S."/>
            <person name="Spatafora J.W."/>
            <person name="Grigoriev I.V."/>
            <person name="Martin F.M."/>
        </authorList>
    </citation>
    <scope>NUCLEOTIDE SEQUENCE [LARGE SCALE GENOMIC DNA]</scope>
    <source>
        <strain evidence="4 5">CBS 207.34</strain>
    </source>
</reference>
<dbReference type="SUPFAM" id="SSF51735">
    <property type="entry name" value="NAD(P)-binding Rossmann-fold domains"/>
    <property type="match status" value="1"/>
</dbReference>
<evidence type="ECO:0000256" key="1">
    <source>
        <dbReference type="ARBA" id="ARBA00023002"/>
    </source>
</evidence>
<dbReference type="FunFam" id="3.40.50.720:FF:000426">
    <property type="entry name" value="Aldehyde reductase 2"/>
    <property type="match status" value="1"/>
</dbReference>
<protein>
    <submittedName>
        <fullName evidence="4">Flavonol reductase</fullName>
    </submittedName>
</protein>
<dbReference type="InterPro" id="IPR001509">
    <property type="entry name" value="Epimerase_deHydtase"/>
</dbReference>
<proteinExistence type="inferred from homology"/>
<feature type="domain" description="NAD-dependent epimerase/dehydratase" evidence="3">
    <location>
        <begin position="10"/>
        <end position="261"/>
    </location>
</feature>
<dbReference type="PANTHER" id="PTHR10366:SF562">
    <property type="entry name" value="ALDEHYDE REDUCTASE II (AFU_ORTHOLOGUE AFUA_1G11360)"/>
    <property type="match status" value="1"/>
</dbReference>
<comment type="similarity">
    <text evidence="2">Belongs to the NAD(P)-dependent epimerase/dehydratase family. Dihydroflavonol-4-reductase subfamily.</text>
</comment>
<dbReference type="EMBL" id="KV748811">
    <property type="protein sequence ID" value="OCL12913.1"/>
    <property type="molecule type" value="Genomic_DNA"/>
</dbReference>
<accession>A0A8E2FAH9</accession>
<dbReference type="Pfam" id="PF01370">
    <property type="entry name" value="Epimerase"/>
    <property type="match status" value="1"/>
</dbReference>
<dbReference type="InterPro" id="IPR036291">
    <property type="entry name" value="NAD(P)-bd_dom_sf"/>
</dbReference>